<dbReference type="STRING" id="1000565.METUNv1_01198"/>
<dbReference type="Gene3D" id="3.55.40.10">
    <property type="entry name" value="minor pseudopilin epsh domain"/>
    <property type="match status" value="1"/>
</dbReference>
<dbReference type="SUPFAM" id="SSF54523">
    <property type="entry name" value="Pili subunits"/>
    <property type="match status" value="1"/>
</dbReference>
<comment type="caution">
    <text evidence="13">The sequence shown here is derived from an EMBL/GenBank/DDBJ whole genome shotgun (WGS) entry which is preliminary data.</text>
</comment>
<dbReference type="InterPro" id="IPR022346">
    <property type="entry name" value="T2SS_GspH"/>
</dbReference>
<dbReference type="eggNOG" id="COG4970">
    <property type="taxonomic scope" value="Bacteria"/>
</dbReference>
<feature type="domain" description="General secretion pathway GspH" evidence="12">
    <location>
        <begin position="39"/>
        <end position="179"/>
    </location>
</feature>
<keyword evidence="8 11" id="KW-0472">Membrane</keyword>
<evidence type="ECO:0000256" key="8">
    <source>
        <dbReference type="ARBA" id="ARBA00023136"/>
    </source>
</evidence>
<comment type="similarity">
    <text evidence="9">Belongs to the GSP H family.</text>
</comment>
<dbReference type="OrthoDB" id="8562218at2"/>
<dbReference type="PROSITE" id="PS00409">
    <property type="entry name" value="PROKAR_NTER_METHYL"/>
    <property type="match status" value="1"/>
</dbReference>
<dbReference type="Proteomes" id="UP000005019">
    <property type="component" value="Unassembled WGS sequence"/>
</dbReference>
<sequence>MAGFSLLELMIVIAILSVIAAFAVPSFQSLITLNRLSSEANELLAGLGQARSEAIRLNRRAILCRAAVAAGGQVDAAGGCVSGTDRWGGWMIFIDADSSGSYNPNATTNPDEVLVRAHVFNGAQMQIGSSAGLSGAGNRIVFRPDGLARAAGQTTLQTATVRICEPSSSLQQNARDVRIGGGSRISVTRTTSSSCSAPGNG</sequence>
<dbReference type="EMBL" id="AFHG01000036">
    <property type="protein sequence ID" value="EGK72433.1"/>
    <property type="molecule type" value="Genomic_DNA"/>
</dbReference>
<dbReference type="Pfam" id="PF12019">
    <property type="entry name" value="GspH"/>
    <property type="match status" value="1"/>
</dbReference>
<evidence type="ECO:0000259" key="12">
    <source>
        <dbReference type="Pfam" id="PF12019"/>
    </source>
</evidence>
<name>F5RAI4_METUF</name>
<dbReference type="GO" id="GO:0015628">
    <property type="term" value="P:protein secretion by the type II secretion system"/>
    <property type="evidence" value="ECO:0007669"/>
    <property type="project" value="InterPro"/>
</dbReference>
<dbReference type="GO" id="GO:0005886">
    <property type="term" value="C:plasma membrane"/>
    <property type="evidence" value="ECO:0007669"/>
    <property type="project" value="UniProtKB-SubCell"/>
</dbReference>
<evidence type="ECO:0000256" key="5">
    <source>
        <dbReference type="ARBA" id="ARBA00022519"/>
    </source>
</evidence>
<dbReference type="InterPro" id="IPR045584">
    <property type="entry name" value="Pilin-like"/>
</dbReference>
<evidence type="ECO:0000313" key="13">
    <source>
        <dbReference type="EMBL" id="EGK72433.1"/>
    </source>
</evidence>
<evidence type="ECO:0000256" key="11">
    <source>
        <dbReference type="SAM" id="Phobius"/>
    </source>
</evidence>
<evidence type="ECO:0000256" key="3">
    <source>
        <dbReference type="ARBA" id="ARBA00022475"/>
    </source>
</evidence>
<evidence type="ECO:0000256" key="10">
    <source>
        <dbReference type="ARBA" id="ARBA00030775"/>
    </source>
</evidence>
<keyword evidence="5" id="KW-0997">Cell inner membrane</keyword>
<protein>
    <recommendedName>
        <fullName evidence="2">Type II secretion system protein H</fullName>
    </recommendedName>
    <alternativeName>
        <fullName evidence="10">General secretion pathway protein H</fullName>
    </alternativeName>
</protein>
<proteinExistence type="inferred from homology"/>
<organism evidence="13 14">
    <name type="scientific">Methyloversatilis universalis (strain ATCC BAA-1314 / DSM 25237 / JCM 13912 / CCUG 52030 / FAM5)</name>
    <dbReference type="NCBI Taxonomy" id="1000565"/>
    <lineage>
        <taxon>Bacteria</taxon>
        <taxon>Pseudomonadati</taxon>
        <taxon>Pseudomonadota</taxon>
        <taxon>Betaproteobacteria</taxon>
        <taxon>Nitrosomonadales</taxon>
        <taxon>Sterolibacteriaceae</taxon>
        <taxon>Methyloversatilis</taxon>
    </lineage>
</organism>
<comment type="subcellular location">
    <subcellularLocation>
        <location evidence="1">Cell inner membrane</location>
        <topology evidence="1">Single-pass membrane protein</topology>
    </subcellularLocation>
</comment>
<feature type="transmembrane region" description="Helical" evidence="11">
    <location>
        <begin position="6"/>
        <end position="27"/>
    </location>
</feature>
<evidence type="ECO:0000256" key="9">
    <source>
        <dbReference type="ARBA" id="ARBA00025772"/>
    </source>
</evidence>
<evidence type="ECO:0000256" key="1">
    <source>
        <dbReference type="ARBA" id="ARBA00004377"/>
    </source>
</evidence>
<dbReference type="Pfam" id="PF07963">
    <property type="entry name" value="N_methyl"/>
    <property type="match status" value="1"/>
</dbReference>
<dbReference type="GO" id="GO:0015627">
    <property type="term" value="C:type II protein secretion system complex"/>
    <property type="evidence" value="ECO:0007669"/>
    <property type="project" value="InterPro"/>
</dbReference>
<keyword evidence="4" id="KW-0488">Methylation</keyword>
<dbReference type="AlphaFoldDB" id="F5RAI4"/>
<keyword evidence="6 11" id="KW-0812">Transmembrane</keyword>
<keyword evidence="7 11" id="KW-1133">Transmembrane helix</keyword>
<dbReference type="NCBIfam" id="TIGR02532">
    <property type="entry name" value="IV_pilin_GFxxxE"/>
    <property type="match status" value="1"/>
</dbReference>
<gene>
    <name evidence="13" type="ORF">METUNv1_01198</name>
</gene>
<keyword evidence="3" id="KW-1003">Cell membrane</keyword>
<evidence type="ECO:0000256" key="6">
    <source>
        <dbReference type="ARBA" id="ARBA00022692"/>
    </source>
</evidence>
<accession>F5RAI4</accession>
<keyword evidence="14" id="KW-1185">Reference proteome</keyword>
<evidence type="ECO:0000256" key="4">
    <source>
        <dbReference type="ARBA" id="ARBA00022481"/>
    </source>
</evidence>
<evidence type="ECO:0000313" key="14">
    <source>
        <dbReference type="Proteomes" id="UP000005019"/>
    </source>
</evidence>
<reference evidence="13 14" key="1">
    <citation type="journal article" date="2011" name="J. Bacteriol.">
        <title>Genome sequence of Methyloversatilis universalis FAM5T, a methylotrophic representative of the order Rhodocyclales.</title>
        <authorList>
            <person name="Kittichotirat W."/>
            <person name="Good N.M."/>
            <person name="Hall R."/>
            <person name="Bringel F."/>
            <person name="Lajus A."/>
            <person name="Medigue C."/>
            <person name="Smalley N.E."/>
            <person name="Beck D."/>
            <person name="Bumgarner R."/>
            <person name="Vuilleumier S."/>
            <person name="Kalyuzhnaya M.G."/>
        </authorList>
    </citation>
    <scope>NUCLEOTIDE SEQUENCE [LARGE SCALE GENOMIC DNA]</scope>
    <source>
        <strain evidence="14">ATCC BAA-1314 / JCM 13912 / FAM5</strain>
    </source>
</reference>
<evidence type="ECO:0000256" key="2">
    <source>
        <dbReference type="ARBA" id="ARBA00021549"/>
    </source>
</evidence>
<dbReference type="InterPro" id="IPR012902">
    <property type="entry name" value="N_methyl_site"/>
</dbReference>
<evidence type="ECO:0000256" key="7">
    <source>
        <dbReference type="ARBA" id="ARBA00022989"/>
    </source>
</evidence>